<proteinExistence type="predicted"/>
<organism evidence="1 2">
    <name type="scientific">Candida verbasci</name>
    <dbReference type="NCBI Taxonomy" id="1227364"/>
    <lineage>
        <taxon>Eukaryota</taxon>
        <taxon>Fungi</taxon>
        <taxon>Dikarya</taxon>
        <taxon>Ascomycota</taxon>
        <taxon>Saccharomycotina</taxon>
        <taxon>Pichiomycetes</taxon>
        <taxon>Debaryomycetaceae</taxon>
        <taxon>Candida/Lodderomyces clade</taxon>
        <taxon>Candida</taxon>
    </lineage>
</organism>
<sequence>MKYVKVITDKNRIEDVKVITDKNRIEDVKVITDKNRIKDVSAPIRKRFDYTLNYLPSPEDYNKEEEVLYIDRPMIILDAKQSEDGESMMIITDLTNIIHSTAIQTDAKFDCLRKSYQFEKNHDLAESKLFPLILYQWDDVQHEIRYTNPNYKDIIFARLNFTLVKNSPYLYGILNFIDIINNRNVGEVINGLEYDFRGLLQRFLVEASEIFDDVVKAYNFERYIVPITPSSLNDEPTISISNQATSNESIPKRI</sequence>
<keyword evidence="2" id="KW-1185">Reference proteome</keyword>
<accession>A0A9W4TZY2</accession>
<dbReference type="EMBL" id="CANTUO010000006">
    <property type="protein sequence ID" value="CAI5760124.1"/>
    <property type="molecule type" value="Genomic_DNA"/>
</dbReference>
<reference evidence="1" key="1">
    <citation type="submission" date="2022-12" db="EMBL/GenBank/DDBJ databases">
        <authorList>
            <person name="Brejova B."/>
        </authorList>
    </citation>
    <scope>NUCLEOTIDE SEQUENCE</scope>
</reference>
<evidence type="ECO:0000313" key="2">
    <source>
        <dbReference type="Proteomes" id="UP001152885"/>
    </source>
</evidence>
<evidence type="ECO:0000313" key="1">
    <source>
        <dbReference type="EMBL" id="CAI5760124.1"/>
    </source>
</evidence>
<dbReference type="AlphaFoldDB" id="A0A9W4TZY2"/>
<comment type="caution">
    <text evidence="1">The sequence shown here is derived from an EMBL/GenBank/DDBJ whole genome shotgun (WGS) entry which is preliminary data.</text>
</comment>
<gene>
    <name evidence="1" type="ORF">CANVERA_P4634</name>
</gene>
<dbReference type="Proteomes" id="UP001152885">
    <property type="component" value="Unassembled WGS sequence"/>
</dbReference>
<name>A0A9W4TZY2_9ASCO</name>
<protein>
    <submittedName>
        <fullName evidence="1">Uncharacterized protein</fullName>
    </submittedName>
</protein>